<organism evidence="4 5">
    <name type="scientific">Lutimonas vermicola</name>
    <dbReference type="NCBI Taxonomy" id="414288"/>
    <lineage>
        <taxon>Bacteria</taxon>
        <taxon>Pseudomonadati</taxon>
        <taxon>Bacteroidota</taxon>
        <taxon>Flavobacteriia</taxon>
        <taxon>Flavobacteriales</taxon>
        <taxon>Flavobacteriaceae</taxon>
        <taxon>Lutimonas</taxon>
    </lineage>
</organism>
<dbReference type="Pfam" id="PF00571">
    <property type="entry name" value="CBS"/>
    <property type="match status" value="2"/>
</dbReference>
<dbReference type="RefSeq" id="WP_342161556.1">
    <property type="nucleotide sequence ID" value="NZ_JBCDNA010000003.1"/>
</dbReference>
<keyword evidence="5" id="KW-1185">Reference proteome</keyword>
<sequence>MKKNEPISSIMTKELVTLTLDDTLYSAEKRMKKNHIRHMPVVQGDKLIGLISLSDLQRVSFIDAYGKEGTEDTPIYNMLDIKDLMIKKPLTASPQTTILEVSKLLASKEFHSLPVVENDKLVGIITTTDLLHYFIELC</sequence>
<dbReference type="Gene3D" id="3.10.580.10">
    <property type="entry name" value="CBS-domain"/>
    <property type="match status" value="1"/>
</dbReference>
<dbReference type="SMART" id="SM00116">
    <property type="entry name" value="CBS"/>
    <property type="match status" value="2"/>
</dbReference>
<evidence type="ECO:0000313" key="5">
    <source>
        <dbReference type="Proteomes" id="UP001474120"/>
    </source>
</evidence>
<dbReference type="PROSITE" id="PS51371">
    <property type="entry name" value="CBS"/>
    <property type="match status" value="2"/>
</dbReference>
<proteinExistence type="predicted"/>
<dbReference type="EMBL" id="JBCDNA010000003">
    <property type="protein sequence ID" value="MEL4457393.1"/>
    <property type="molecule type" value="Genomic_DNA"/>
</dbReference>
<protein>
    <submittedName>
        <fullName evidence="4">CBS domain-containing protein</fullName>
    </submittedName>
</protein>
<dbReference type="CDD" id="cd04584">
    <property type="entry name" value="CBS_pair_AcuB_like"/>
    <property type="match status" value="1"/>
</dbReference>
<dbReference type="InterPro" id="IPR000644">
    <property type="entry name" value="CBS_dom"/>
</dbReference>
<dbReference type="PANTHER" id="PTHR43080">
    <property type="entry name" value="CBS DOMAIN-CONTAINING PROTEIN CBSX3, MITOCHONDRIAL"/>
    <property type="match status" value="1"/>
</dbReference>
<feature type="domain" description="CBS" evidence="3">
    <location>
        <begin position="85"/>
        <end position="138"/>
    </location>
</feature>
<evidence type="ECO:0000256" key="2">
    <source>
        <dbReference type="PROSITE-ProRule" id="PRU00703"/>
    </source>
</evidence>
<comment type="caution">
    <text evidence="4">The sequence shown here is derived from an EMBL/GenBank/DDBJ whole genome shotgun (WGS) entry which is preliminary data.</text>
</comment>
<dbReference type="Proteomes" id="UP001474120">
    <property type="component" value="Unassembled WGS sequence"/>
</dbReference>
<dbReference type="PANTHER" id="PTHR43080:SF2">
    <property type="entry name" value="CBS DOMAIN-CONTAINING PROTEIN"/>
    <property type="match status" value="1"/>
</dbReference>
<feature type="domain" description="CBS" evidence="3">
    <location>
        <begin position="11"/>
        <end position="68"/>
    </location>
</feature>
<evidence type="ECO:0000313" key="4">
    <source>
        <dbReference type="EMBL" id="MEL4457393.1"/>
    </source>
</evidence>
<dbReference type="InterPro" id="IPR051257">
    <property type="entry name" value="Diverse_CBS-Domain"/>
</dbReference>
<dbReference type="InterPro" id="IPR046342">
    <property type="entry name" value="CBS_dom_sf"/>
</dbReference>
<dbReference type="SUPFAM" id="SSF54631">
    <property type="entry name" value="CBS-domain pair"/>
    <property type="match status" value="1"/>
</dbReference>
<gene>
    <name evidence="4" type="ORF">AABB81_15915</name>
</gene>
<evidence type="ECO:0000259" key="3">
    <source>
        <dbReference type="PROSITE" id="PS51371"/>
    </source>
</evidence>
<keyword evidence="1 2" id="KW-0129">CBS domain</keyword>
<evidence type="ECO:0000256" key="1">
    <source>
        <dbReference type="ARBA" id="ARBA00023122"/>
    </source>
</evidence>
<accession>A0ABU9L5C9</accession>
<reference evidence="4 5" key="1">
    <citation type="submission" date="2024-04" db="EMBL/GenBank/DDBJ databases">
        <title>whole genome sequencing of Lutimonas vermicola strain IMCC1616.</title>
        <authorList>
            <person name="Bae S.S."/>
        </authorList>
    </citation>
    <scope>NUCLEOTIDE SEQUENCE [LARGE SCALE GENOMIC DNA]</scope>
    <source>
        <strain evidence="4 5">IMCC1616</strain>
    </source>
</reference>
<name>A0ABU9L5C9_9FLAO</name>